<proteinExistence type="predicted"/>
<reference evidence="3" key="1">
    <citation type="journal article" date="2019" name="Int. J. Syst. Evol. Microbiol.">
        <title>The Global Catalogue of Microorganisms (GCM) 10K type strain sequencing project: providing services to taxonomists for standard genome sequencing and annotation.</title>
        <authorList>
            <consortium name="The Broad Institute Genomics Platform"/>
            <consortium name="The Broad Institute Genome Sequencing Center for Infectious Disease"/>
            <person name="Wu L."/>
            <person name="Ma J."/>
        </authorList>
    </citation>
    <scope>NUCLEOTIDE SEQUENCE [LARGE SCALE GENOMIC DNA]</scope>
    <source>
        <strain evidence="3">CCTCC AB 2017081</strain>
    </source>
</reference>
<dbReference type="InterPro" id="IPR009799">
    <property type="entry name" value="EthD_dom"/>
</dbReference>
<dbReference type="PANTHER" id="PTHR40260">
    <property type="entry name" value="BLR8190 PROTEIN"/>
    <property type="match status" value="1"/>
</dbReference>
<gene>
    <name evidence="2" type="ORF">ACFOSB_13270</name>
</gene>
<feature type="domain" description="EthD" evidence="1">
    <location>
        <begin position="11"/>
        <end position="89"/>
    </location>
</feature>
<evidence type="ECO:0000313" key="3">
    <source>
        <dbReference type="Proteomes" id="UP001595803"/>
    </source>
</evidence>
<dbReference type="Gene3D" id="3.30.70.100">
    <property type="match status" value="1"/>
</dbReference>
<dbReference type="SUPFAM" id="SSF54909">
    <property type="entry name" value="Dimeric alpha+beta barrel"/>
    <property type="match status" value="1"/>
</dbReference>
<evidence type="ECO:0000313" key="2">
    <source>
        <dbReference type="EMBL" id="MFC3833832.1"/>
    </source>
</evidence>
<keyword evidence="3" id="KW-1185">Reference proteome</keyword>
<dbReference type="NCBIfam" id="TIGR02118">
    <property type="entry name" value="EthD family reductase"/>
    <property type="match status" value="1"/>
</dbReference>
<protein>
    <submittedName>
        <fullName evidence="2">EthD family reductase</fullName>
    </submittedName>
</protein>
<dbReference type="InterPro" id="IPR011008">
    <property type="entry name" value="Dimeric_a/b-barrel"/>
</dbReference>
<comment type="caution">
    <text evidence="2">The sequence shown here is derived from an EMBL/GenBank/DDBJ whole genome shotgun (WGS) entry which is preliminary data.</text>
</comment>
<dbReference type="Pfam" id="PF07110">
    <property type="entry name" value="EthD"/>
    <property type="match status" value="1"/>
</dbReference>
<accession>A0ABV7Z8W7</accession>
<dbReference type="PANTHER" id="PTHR40260:SF2">
    <property type="entry name" value="BLR8190 PROTEIN"/>
    <property type="match status" value="1"/>
</dbReference>
<dbReference type="RefSeq" id="WP_322473503.1">
    <property type="nucleotide sequence ID" value="NZ_JBHRZG010000014.1"/>
</dbReference>
<dbReference type="EMBL" id="JBHRZG010000014">
    <property type="protein sequence ID" value="MFC3833832.1"/>
    <property type="molecule type" value="Genomic_DNA"/>
</dbReference>
<organism evidence="2 3">
    <name type="scientific">Deinococcus rufus</name>
    <dbReference type="NCBI Taxonomy" id="2136097"/>
    <lineage>
        <taxon>Bacteria</taxon>
        <taxon>Thermotogati</taxon>
        <taxon>Deinococcota</taxon>
        <taxon>Deinococci</taxon>
        <taxon>Deinococcales</taxon>
        <taxon>Deinococcaceae</taxon>
        <taxon>Deinococcus</taxon>
    </lineage>
</organism>
<name>A0ABV7Z8W7_9DEIO</name>
<dbReference type="Proteomes" id="UP001595803">
    <property type="component" value="Unassembled WGS sequence"/>
</dbReference>
<sequence>MIKLTVLYGTPTDPAAFDAYYHGTHLPLVHPIPGLRRAEVARVVGTPDGSAPAHHLIAELYFDDLAAFQAGMGGPEGQAAAADIPNFATGGATLLISEVLG</sequence>
<evidence type="ECO:0000259" key="1">
    <source>
        <dbReference type="Pfam" id="PF07110"/>
    </source>
</evidence>